<dbReference type="PANTHER" id="PTHR12147:SF26">
    <property type="entry name" value="PEPTIDASE M28 DOMAIN-CONTAINING PROTEIN"/>
    <property type="match status" value="1"/>
</dbReference>
<dbReference type="OrthoDB" id="9764939at2"/>
<dbReference type="Proteomes" id="UP000290545">
    <property type="component" value="Unassembled WGS sequence"/>
</dbReference>
<accession>A0A4Q1D483</accession>
<sequence>MKHIILFAAISLAVCHSHAQDLNGIIRGNEVLRIEETLASDHMQGREAGTPGGIRAAAFIAEEFQKAGLQPMKGTSFQQPFSMVKTKLRSSNVVLNGNKLGSDRLIGISPKGMLSVSNKSGYATAVIGPGEGRNALMRAAAYLQGSENTIVWIDESYASVFPRLNSLRRSIFDNSPDILFVLTSTIPDNYLLELVQEVDKLELRNIAGVLPGSTRKNEYVIFSGHFDHLGIAGTPENGDSVYNGANDDAAGITAVILLAKYFKTLNNNERTILFVAFDAEEIGGFGSQYFSKQLNPEQVVAMFNIEMIGTPSKWGDKSAYITGYEKTDMGAILEKNLQGSAFRFYPDPYPKEQLFYRSDNATLARLGVPAHTISTSKMDIEPNYHKLSDEVKTLDIPNMTEVIKAIAISSASIVSGKDTPSRVDTNSLK</sequence>
<protein>
    <submittedName>
        <fullName evidence="3">M20/M25/M40 family metallo-hydrolase</fullName>
    </submittedName>
</protein>
<dbReference type="Gene3D" id="3.40.630.10">
    <property type="entry name" value="Zn peptidases"/>
    <property type="match status" value="2"/>
</dbReference>
<dbReference type="Pfam" id="PF04389">
    <property type="entry name" value="Peptidase_M28"/>
    <property type="match status" value="1"/>
</dbReference>
<evidence type="ECO:0000313" key="3">
    <source>
        <dbReference type="EMBL" id="RXK83262.1"/>
    </source>
</evidence>
<feature type="chain" id="PRO_5020766892" evidence="1">
    <location>
        <begin position="20"/>
        <end position="429"/>
    </location>
</feature>
<keyword evidence="3" id="KW-0378">Hydrolase</keyword>
<reference evidence="3 4" key="1">
    <citation type="submission" date="2019-01" db="EMBL/GenBank/DDBJ databases">
        <title>Filimonas sp. strain TTM-71.</title>
        <authorList>
            <person name="Chen W.-M."/>
        </authorList>
    </citation>
    <scope>NUCLEOTIDE SEQUENCE [LARGE SCALE GENOMIC DNA]</scope>
    <source>
        <strain evidence="3 4">TTM-71</strain>
    </source>
</reference>
<dbReference type="EMBL" id="SDHZ01000002">
    <property type="protein sequence ID" value="RXK83262.1"/>
    <property type="molecule type" value="Genomic_DNA"/>
</dbReference>
<evidence type="ECO:0000313" key="4">
    <source>
        <dbReference type="Proteomes" id="UP000290545"/>
    </source>
</evidence>
<evidence type="ECO:0000256" key="1">
    <source>
        <dbReference type="SAM" id="SignalP"/>
    </source>
</evidence>
<feature type="signal peptide" evidence="1">
    <location>
        <begin position="1"/>
        <end position="19"/>
    </location>
</feature>
<proteinExistence type="predicted"/>
<comment type="caution">
    <text evidence="3">The sequence shown here is derived from an EMBL/GenBank/DDBJ whole genome shotgun (WGS) entry which is preliminary data.</text>
</comment>
<feature type="domain" description="Peptidase M28" evidence="2">
    <location>
        <begin position="205"/>
        <end position="406"/>
    </location>
</feature>
<keyword evidence="1" id="KW-0732">Signal</keyword>
<dbReference type="AlphaFoldDB" id="A0A4Q1D483"/>
<keyword evidence="4" id="KW-1185">Reference proteome</keyword>
<evidence type="ECO:0000259" key="2">
    <source>
        <dbReference type="Pfam" id="PF04389"/>
    </source>
</evidence>
<dbReference type="InterPro" id="IPR045175">
    <property type="entry name" value="M28_fam"/>
</dbReference>
<dbReference type="SUPFAM" id="SSF53187">
    <property type="entry name" value="Zn-dependent exopeptidases"/>
    <property type="match status" value="1"/>
</dbReference>
<dbReference type="GO" id="GO:0008235">
    <property type="term" value="F:metalloexopeptidase activity"/>
    <property type="evidence" value="ECO:0007669"/>
    <property type="project" value="InterPro"/>
</dbReference>
<dbReference type="GO" id="GO:0006508">
    <property type="term" value="P:proteolysis"/>
    <property type="evidence" value="ECO:0007669"/>
    <property type="project" value="InterPro"/>
</dbReference>
<dbReference type="RefSeq" id="WP_129004316.1">
    <property type="nucleotide sequence ID" value="NZ_SDHZ01000002.1"/>
</dbReference>
<dbReference type="InterPro" id="IPR007484">
    <property type="entry name" value="Peptidase_M28"/>
</dbReference>
<dbReference type="PANTHER" id="PTHR12147">
    <property type="entry name" value="METALLOPEPTIDASE M28 FAMILY MEMBER"/>
    <property type="match status" value="1"/>
</dbReference>
<organism evidence="3 4">
    <name type="scientific">Filimonas effusa</name>
    <dbReference type="NCBI Taxonomy" id="2508721"/>
    <lineage>
        <taxon>Bacteria</taxon>
        <taxon>Pseudomonadati</taxon>
        <taxon>Bacteroidota</taxon>
        <taxon>Chitinophagia</taxon>
        <taxon>Chitinophagales</taxon>
        <taxon>Chitinophagaceae</taxon>
        <taxon>Filimonas</taxon>
    </lineage>
</organism>
<gene>
    <name evidence="3" type="ORF">ESB13_14210</name>
</gene>
<name>A0A4Q1D483_9BACT</name>